<dbReference type="Pfam" id="PF20153">
    <property type="entry name" value="DUF6535"/>
    <property type="match status" value="1"/>
</dbReference>
<evidence type="ECO:0000313" key="4">
    <source>
        <dbReference type="Proteomes" id="UP000294933"/>
    </source>
</evidence>
<sequence length="192" mass="21376">MSAHARVWRTYIREGARFDSDMVNGMNHSLDVLLVFAGLFSAVVTTFVVQSSLSLQPDYTQMSLLLLTESIALQRAAAEGISASSVPPTGDLVSLFRPSFQSRLVNSLWYISLALSLTSAFMSMLVKQWLQAYTHNISGSPRERARLRHFRFMGLKAWHVPGLVAGLPVLMHMSLLLFFLGMIELLATLDEV</sequence>
<feature type="non-terminal residue" evidence="3">
    <location>
        <position position="192"/>
    </location>
</feature>
<evidence type="ECO:0000313" key="3">
    <source>
        <dbReference type="EMBL" id="TDL23812.1"/>
    </source>
</evidence>
<dbReference type="Proteomes" id="UP000294933">
    <property type="component" value="Unassembled WGS sequence"/>
</dbReference>
<feature type="domain" description="DUF6535" evidence="2">
    <location>
        <begin position="8"/>
        <end position="187"/>
    </location>
</feature>
<protein>
    <recommendedName>
        <fullName evidence="2">DUF6535 domain-containing protein</fullName>
    </recommendedName>
</protein>
<organism evidence="3 4">
    <name type="scientific">Rickenella mellea</name>
    <dbReference type="NCBI Taxonomy" id="50990"/>
    <lineage>
        <taxon>Eukaryota</taxon>
        <taxon>Fungi</taxon>
        <taxon>Dikarya</taxon>
        <taxon>Basidiomycota</taxon>
        <taxon>Agaricomycotina</taxon>
        <taxon>Agaricomycetes</taxon>
        <taxon>Hymenochaetales</taxon>
        <taxon>Rickenellaceae</taxon>
        <taxon>Rickenella</taxon>
    </lineage>
</organism>
<keyword evidence="1" id="KW-0812">Transmembrane</keyword>
<dbReference type="VEuPathDB" id="FungiDB:BD410DRAFT_720459"/>
<dbReference type="STRING" id="50990.A0A4Y7Q9P0"/>
<reference evidence="3 4" key="1">
    <citation type="submission" date="2018-06" db="EMBL/GenBank/DDBJ databases">
        <title>A transcriptomic atlas of mushroom development highlights an independent origin of complex multicellularity.</title>
        <authorList>
            <consortium name="DOE Joint Genome Institute"/>
            <person name="Krizsan K."/>
            <person name="Almasi E."/>
            <person name="Merenyi Z."/>
            <person name="Sahu N."/>
            <person name="Viragh M."/>
            <person name="Koszo T."/>
            <person name="Mondo S."/>
            <person name="Kiss B."/>
            <person name="Balint B."/>
            <person name="Kues U."/>
            <person name="Barry K."/>
            <person name="Hegedus J.C."/>
            <person name="Henrissat B."/>
            <person name="Johnson J."/>
            <person name="Lipzen A."/>
            <person name="Ohm R."/>
            <person name="Nagy I."/>
            <person name="Pangilinan J."/>
            <person name="Yan J."/>
            <person name="Xiong Y."/>
            <person name="Grigoriev I.V."/>
            <person name="Hibbett D.S."/>
            <person name="Nagy L.G."/>
        </authorList>
    </citation>
    <scope>NUCLEOTIDE SEQUENCE [LARGE SCALE GENOMIC DNA]</scope>
    <source>
        <strain evidence="3 4">SZMC22713</strain>
    </source>
</reference>
<keyword evidence="1" id="KW-0472">Membrane</keyword>
<gene>
    <name evidence="3" type="ORF">BD410DRAFT_720459</name>
</gene>
<dbReference type="EMBL" id="ML170169">
    <property type="protein sequence ID" value="TDL23812.1"/>
    <property type="molecule type" value="Genomic_DNA"/>
</dbReference>
<dbReference type="AlphaFoldDB" id="A0A4Y7Q9P0"/>
<evidence type="ECO:0000256" key="1">
    <source>
        <dbReference type="SAM" id="Phobius"/>
    </source>
</evidence>
<feature type="transmembrane region" description="Helical" evidence="1">
    <location>
        <begin position="158"/>
        <end position="183"/>
    </location>
</feature>
<feature type="transmembrane region" description="Helical" evidence="1">
    <location>
        <begin position="107"/>
        <end position="126"/>
    </location>
</feature>
<accession>A0A4Y7Q9P0</accession>
<dbReference type="InterPro" id="IPR045338">
    <property type="entry name" value="DUF6535"/>
</dbReference>
<dbReference type="OrthoDB" id="3235960at2759"/>
<keyword evidence="4" id="KW-1185">Reference proteome</keyword>
<name>A0A4Y7Q9P0_9AGAM</name>
<evidence type="ECO:0000259" key="2">
    <source>
        <dbReference type="Pfam" id="PF20153"/>
    </source>
</evidence>
<keyword evidence="1" id="KW-1133">Transmembrane helix</keyword>
<proteinExistence type="predicted"/>
<feature type="transmembrane region" description="Helical" evidence="1">
    <location>
        <begin position="32"/>
        <end position="53"/>
    </location>
</feature>